<evidence type="ECO:0000313" key="2">
    <source>
        <dbReference type="EMBL" id="MED6198721.1"/>
    </source>
</evidence>
<evidence type="ECO:0000256" key="1">
    <source>
        <dbReference type="SAM" id="Phobius"/>
    </source>
</evidence>
<accession>A0ABU6XLF9</accession>
<feature type="transmembrane region" description="Helical" evidence="1">
    <location>
        <begin position="30"/>
        <end position="48"/>
    </location>
</feature>
<protein>
    <submittedName>
        <fullName evidence="2">Uncharacterized protein</fullName>
    </submittedName>
</protein>
<reference evidence="2 3" key="1">
    <citation type="journal article" date="2023" name="Plants (Basel)">
        <title>Bridging the Gap: Combining Genomics and Transcriptomics Approaches to Understand Stylosanthes scabra, an Orphan Legume from the Brazilian Caatinga.</title>
        <authorList>
            <person name="Ferreira-Neto J.R.C."/>
            <person name="da Silva M.D."/>
            <person name="Binneck E."/>
            <person name="de Melo N.F."/>
            <person name="da Silva R.H."/>
            <person name="de Melo A.L.T.M."/>
            <person name="Pandolfi V."/>
            <person name="Bustamante F.O."/>
            <person name="Brasileiro-Vidal A.C."/>
            <person name="Benko-Iseppon A.M."/>
        </authorList>
    </citation>
    <scope>NUCLEOTIDE SEQUENCE [LARGE SCALE GENOMIC DNA]</scope>
    <source>
        <tissue evidence="2">Leaves</tissue>
    </source>
</reference>
<organism evidence="2 3">
    <name type="scientific">Stylosanthes scabra</name>
    <dbReference type="NCBI Taxonomy" id="79078"/>
    <lineage>
        <taxon>Eukaryota</taxon>
        <taxon>Viridiplantae</taxon>
        <taxon>Streptophyta</taxon>
        <taxon>Embryophyta</taxon>
        <taxon>Tracheophyta</taxon>
        <taxon>Spermatophyta</taxon>
        <taxon>Magnoliopsida</taxon>
        <taxon>eudicotyledons</taxon>
        <taxon>Gunneridae</taxon>
        <taxon>Pentapetalae</taxon>
        <taxon>rosids</taxon>
        <taxon>fabids</taxon>
        <taxon>Fabales</taxon>
        <taxon>Fabaceae</taxon>
        <taxon>Papilionoideae</taxon>
        <taxon>50 kb inversion clade</taxon>
        <taxon>dalbergioids sensu lato</taxon>
        <taxon>Dalbergieae</taxon>
        <taxon>Pterocarpus clade</taxon>
        <taxon>Stylosanthes</taxon>
    </lineage>
</organism>
<sequence>MNPSDSVAPHYAVAVAAHRDVAVAVGIPSWHSLSAILASAAILCAANCRRRRRIHDMPGFDSVKRELGFVLRFMLRFSSDPSTMMWMRHSPYCKLISFHRCCGIWKQLLFCVSSSRNKRQNDEGLDACRGGTLGWDMTTSRPNILF</sequence>
<gene>
    <name evidence="2" type="ORF">PIB30_069223</name>
</gene>
<name>A0ABU6XLF9_9FABA</name>
<evidence type="ECO:0000313" key="3">
    <source>
        <dbReference type="Proteomes" id="UP001341840"/>
    </source>
</evidence>
<dbReference type="EMBL" id="JASCZI010212204">
    <property type="protein sequence ID" value="MED6198721.1"/>
    <property type="molecule type" value="Genomic_DNA"/>
</dbReference>
<keyword evidence="1" id="KW-1133">Transmembrane helix</keyword>
<keyword evidence="1" id="KW-0472">Membrane</keyword>
<proteinExistence type="predicted"/>
<keyword evidence="3" id="KW-1185">Reference proteome</keyword>
<keyword evidence="1" id="KW-0812">Transmembrane</keyword>
<comment type="caution">
    <text evidence="2">The sequence shown here is derived from an EMBL/GenBank/DDBJ whole genome shotgun (WGS) entry which is preliminary data.</text>
</comment>
<dbReference type="Proteomes" id="UP001341840">
    <property type="component" value="Unassembled WGS sequence"/>
</dbReference>